<evidence type="ECO:0000313" key="1">
    <source>
        <dbReference type="EMBL" id="GAI31036.1"/>
    </source>
</evidence>
<comment type="caution">
    <text evidence="1">The sequence shown here is derived from an EMBL/GenBank/DDBJ whole genome shotgun (WGS) entry which is preliminary data.</text>
</comment>
<protein>
    <submittedName>
        <fullName evidence="1">Uncharacterized protein</fullName>
    </submittedName>
</protein>
<dbReference type="EMBL" id="BARV01015484">
    <property type="protein sequence ID" value="GAI31036.1"/>
    <property type="molecule type" value="Genomic_DNA"/>
</dbReference>
<reference evidence="1" key="1">
    <citation type="journal article" date="2014" name="Front. Microbiol.">
        <title>High frequency of phylogenetically diverse reductive dehalogenase-homologous genes in deep subseafloor sedimentary metagenomes.</title>
        <authorList>
            <person name="Kawai M."/>
            <person name="Futagami T."/>
            <person name="Toyoda A."/>
            <person name="Takaki Y."/>
            <person name="Nishi S."/>
            <person name="Hori S."/>
            <person name="Arai W."/>
            <person name="Tsubouchi T."/>
            <person name="Morono Y."/>
            <person name="Uchiyama I."/>
            <person name="Ito T."/>
            <person name="Fujiyama A."/>
            <person name="Inagaki F."/>
            <person name="Takami H."/>
        </authorList>
    </citation>
    <scope>NUCLEOTIDE SEQUENCE</scope>
    <source>
        <strain evidence="1">Expedition CK06-06</strain>
    </source>
</reference>
<sequence>MTKPAYGNIEGLAKIVLEEVKLHARDGKPFIINQGIWLGDIRDYSSFGIEIQPQKINMLFRSPNADEIHPVELQGDIRIDEKYPNKIHVTNYRESSRLYIEDIQSYLRRCL</sequence>
<gene>
    <name evidence="1" type="ORF">S06H3_26750</name>
</gene>
<accession>X1NLF9</accession>
<dbReference type="AlphaFoldDB" id="X1NLF9"/>
<proteinExistence type="predicted"/>
<organism evidence="1">
    <name type="scientific">marine sediment metagenome</name>
    <dbReference type="NCBI Taxonomy" id="412755"/>
    <lineage>
        <taxon>unclassified sequences</taxon>
        <taxon>metagenomes</taxon>
        <taxon>ecological metagenomes</taxon>
    </lineage>
</organism>
<name>X1NLF9_9ZZZZ</name>